<protein>
    <recommendedName>
        <fullName evidence="4">Integral membrane protein</fullName>
    </recommendedName>
</protein>
<gene>
    <name evidence="2" type="ORF">TZ00_10160</name>
</gene>
<feature type="transmembrane region" description="Helical" evidence="1">
    <location>
        <begin position="69"/>
        <end position="95"/>
    </location>
</feature>
<dbReference type="Proteomes" id="UP000032503">
    <property type="component" value="Unassembled WGS sequence"/>
</dbReference>
<accession>A0ABR5CG90</accession>
<sequence>MSESAVAVLDDRRYDERIKRHRTARRTIVRFRTRRRPSLVHVLVMLVLAVPLLAYVHYVIYLVQIGSPAAILVAFGIVAVPFAVVFVAALASLPIQRARAVRLERKMKIREPSTTMFRMYSWLDLASVISEIPGSTGHARAQPDYSQMMWMTASSTGVRFLAFARTAQVVASYPWSVVRDISLTSLPTRKGVEREVLLLTLEVPAGVHSELQVGLPVVVLRRSLIPRAVVDHHALESLLDEVKSRRPS</sequence>
<reference evidence="2 3" key="1">
    <citation type="journal article" date="2001" name="Int. J. Syst. Evol. Microbiol.">
        <title>Agreia bicolorata gen. nov., sp. nov., to accommodate actinobacteria isolated from narrow reed grass infected by the nematode Heteroanguina graminophila.</title>
        <authorList>
            <person name="Evtushenko L.I."/>
            <person name="Dorofeeva L.V."/>
            <person name="Dobrovolskaya T.G."/>
            <person name="Streshinskaya G.M."/>
            <person name="Subbotin S.A."/>
            <person name="Tiedje J.M."/>
        </authorList>
    </citation>
    <scope>NUCLEOTIDE SEQUENCE [LARGE SCALE GENOMIC DNA]</scope>
    <source>
        <strain evidence="2 3">VKM Ac-1804</strain>
    </source>
</reference>
<evidence type="ECO:0000313" key="2">
    <source>
        <dbReference type="EMBL" id="KJC64673.1"/>
    </source>
</evidence>
<proteinExistence type="predicted"/>
<organism evidence="2 3">
    <name type="scientific">Agreia bicolorata</name>
    <dbReference type="NCBI Taxonomy" id="110935"/>
    <lineage>
        <taxon>Bacteria</taxon>
        <taxon>Bacillati</taxon>
        <taxon>Actinomycetota</taxon>
        <taxon>Actinomycetes</taxon>
        <taxon>Micrococcales</taxon>
        <taxon>Microbacteriaceae</taxon>
        <taxon>Agreia</taxon>
    </lineage>
</organism>
<name>A0ABR5CG90_9MICO</name>
<keyword evidence="1" id="KW-1133">Transmembrane helix</keyword>
<evidence type="ECO:0008006" key="4">
    <source>
        <dbReference type="Google" id="ProtNLM"/>
    </source>
</evidence>
<evidence type="ECO:0000313" key="3">
    <source>
        <dbReference type="Proteomes" id="UP000032503"/>
    </source>
</evidence>
<evidence type="ECO:0000256" key="1">
    <source>
        <dbReference type="SAM" id="Phobius"/>
    </source>
</evidence>
<feature type="transmembrane region" description="Helical" evidence="1">
    <location>
        <begin position="39"/>
        <end position="63"/>
    </location>
</feature>
<keyword evidence="1" id="KW-0472">Membrane</keyword>
<keyword evidence="3" id="KW-1185">Reference proteome</keyword>
<keyword evidence="1" id="KW-0812">Transmembrane</keyword>
<dbReference type="EMBL" id="JYFC01000003">
    <property type="protein sequence ID" value="KJC64673.1"/>
    <property type="molecule type" value="Genomic_DNA"/>
</dbReference>
<comment type="caution">
    <text evidence="2">The sequence shown here is derived from an EMBL/GenBank/DDBJ whole genome shotgun (WGS) entry which is preliminary data.</text>
</comment>